<dbReference type="Proteomes" id="UP000053766">
    <property type="component" value="Unassembled WGS sequence"/>
</dbReference>
<dbReference type="InterPro" id="IPR057255">
    <property type="entry name" value="2TM_P5A-ATPase"/>
</dbReference>
<evidence type="ECO:0000256" key="4">
    <source>
        <dbReference type="ARBA" id="ARBA00022840"/>
    </source>
</evidence>
<evidence type="ECO:0000256" key="6">
    <source>
        <dbReference type="ARBA" id="ARBA00022967"/>
    </source>
</evidence>
<evidence type="ECO:0000256" key="1">
    <source>
        <dbReference type="ARBA" id="ARBA00004141"/>
    </source>
</evidence>
<dbReference type="EMBL" id="KN716217">
    <property type="protein sequence ID" value="KJH50032.1"/>
    <property type="molecule type" value="Genomic_DNA"/>
</dbReference>
<dbReference type="AlphaFoldDB" id="A0A0D8Y1J3"/>
<dbReference type="PANTHER" id="PTHR45630">
    <property type="entry name" value="CATION-TRANSPORTING ATPASE-RELATED"/>
    <property type="match status" value="1"/>
</dbReference>
<keyword evidence="3" id="KW-0547">Nucleotide-binding</keyword>
<dbReference type="GO" id="GO:0046872">
    <property type="term" value="F:metal ion binding"/>
    <property type="evidence" value="ECO:0007669"/>
    <property type="project" value="UniProtKB-KW"/>
</dbReference>
<dbReference type="InterPro" id="IPR006544">
    <property type="entry name" value="P-type_TPase_V"/>
</dbReference>
<keyword evidence="7" id="KW-0472">Membrane</keyword>
<dbReference type="GO" id="GO:0015662">
    <property type="term" value="F:P-type ion transporter activity"/>
    <property type="evidence" value="ECO:0007669"/>
    <property type="project" value="TreeGrafter"/>
</dbReference>
<dbReference type="Pfam" id="PF23143">
    <property type="entry name" value="2TM_P5A-ATPase"/>
    <property type="match status" value="1"/>
</dbReference>
<dbReference type="STRING" id="29172.A0A0D8Y1J3"/>
<reference evidence="9 10" key="1">
    <citation type="submission" date="2013-11" db="EMBL/GenBank/DDBJ databases">
        <title>Draft genome of the bovine lungworm Dictyocaulus viviparus.</title>
        <authorList>
            <person name="Mitreva M."/>
        </authorList>
    </citation>
    <scope>NUCLEOTIDE SEQUENCE [LARGE SCALE GENOMIC DNA]</scope>
    <source>
        <strain evidence="9 10">HannoverDv2000</strain>
    </source>
</reference>
<evidence type="ECO:0000313" key="10">
    <source>
        <dbReference type="Proteomes" id="UP000053766"/>
    </source>
</evidence>
<evidence type="ECO:0000259" key="8">
    <source>
        <dbReference type="Pfam" id="PF23143"/>
    </source>
</evidence>
<dbReference type="GO" id="GO:0006874">
    <property type="term" value="P:intracellular calcium ion homeostasis"/>
    <property type="evidence" value="ECO:0007669"/>
    <property type="project" value="TreeGrafter"/>
</dbReference>
<organism evidence="9 10">
    <name type="scientific">Dictyocaulus viviparus</name>
    <name type="common">Bovine lungworm</name>
    <dbReference type="NCBI Taxonomy" id="29172"/>
    <lineage>
        <taxon>Eukaryota</taxon>
        <taxon>Metazoa</taxon>
        <taxon>Ecdysozoa</taxon>
        <taxon>Nematoda</taxon>
        <taxon>Chromadorea</taxon>
        <taxon>Rhabditida</taxon>
        <taxon>Rhabditina</taxon>
        <taxon>Rhabditomorpha</taxon>
        <taxon>Strongyloidea</taxon>
        <taxon>Metastrongylidae</taxon>
        <taxon>Dictyocaulus</taxon>
    </lineage>
</organism>
<keyword evidence="7" id="KW-1133">Transmembrane helix</keyword>
<dbReference type="GO" id="GO:0019829">
    <property type="term" value="F:ATPase-coupled monoatomic cation transmembrane transporter activity"/>
    <property type="evidence" value="ECO:0007669"/>
    <property type="project" value="TreeGrafter"/>
</dbReference>
<sequence>MTVDSLVESVTTYRNLPLWAHLYAAPFGAFYACWFYIWFTWYGFNEYYELGFIGLAIIGVVQALFILSCHWFVGVKCALSCVYEKDPHKATHAKVIPTPNNGWSELRAGKTKLWFEFQKVHYTLNEASNTFSAIVFNSCKPLMYYRQSRGVKNDEELEDLKYLFGDNKTEMMIPQFWDLFKERATAPFFVFQFGRFFDRQTLNSALTSLAQQTSQRFAMRPRSEMILRQH</sequence>
<feature type="transmembrane region" description="Helical" evidence="7">
    <location>
        <begin position="20"/>
        <end position="39"/>
    </location>
</feature>
<comment type="subcellular location">
    <subcellularLocation>
        <location evidence="1">Membrane</location>
        <topology evidence="1">Multi-pass membrane protein</topology>
    </subcellularLocation>
</comment>
<name>A0A0D8Y1J3_DICVI</name>
<protein>
    <recommendedName>
        <fullName evidence="8">P5A-ATPase transmembrane helical hairpin domain-containing protein</fullName>
    </recommendedName>
</protein>
<keyword evidence="5" id="KW-0460">Magnesium</keyword>
<dbReference type="OrthoDB" id="48943at2759"/>
<keyword evidence="2" id="KW-0479">Metal-binding</keyword>
<keyword evidence="7" id="KW-0812">Transmembrane</keyword>
<keyword evidence="6" id="KW-1278">Translocase</keyword>
<dbReference type="GO" id="GO:0005524">
    <property type="term" value="F:ATP binding"/>
    <property type="evidence" value="ECO:0007669"/>
    <property type="project" value="UniProtKB-KW"/>
</dbReference>
<keyword evidence="10" id="KW-1185">Reference proteome</keyword>
<evidence type="ECO:0000256" key="3">
    <source>
        <dbReference type="ARBA" id="ARBA00022741"/>
    </source>
</evidence>
<gene>
    <name evidence="9" type="ORF">DICVIV_03833</name>
</gene>
<evidence type="ECO:0000256" key="2">
    <source>
        <dbReference type="ARBA" id="ARBA00022723"/>
    </source>
</evidence>
<feature type="transmembrane region" description="Helical" evidence="7">
    <location>
        <begin position="51"/>
        <end position="73"/>
    </location>
</feature>
<dbReference type="PANTHER" id="PTHR45630:SF7">
    <property type="entry name" value="ENDOPLASMIC RETICULUM TRANSMEMBRANE HELIX TRANSLOCASE"/>
    <property type="match status" value="1"/>
</dbReference>
<proteinExistence type="predicted"/>
<evidence type="ECO:0000313" key="9">
    <source>
        <dbReference type="EMBL" id="KJH50032.1"/>
    </source>
</evidence>
<dbReference type="GO" id="GO:0005789">
    <property type="term" value="C:endoplasmic reticulum membrane"/>
    <property type="evidence" value="ECO:0007669"/>
    <property type="project" value="TreeGrafter"/>
</dbReference>
<keyword evidence="4" id="KW-0067">ATP-binding</keyword>
<reference evidence="10" key="2">
    <citation type="journal article" date="2016" name="Sci. Rep.">
        <title>Dictyocaulus viviparus genome, variome and transcriptome elucidate lungworm biology and support future intervention.</title>
        <authorList>
            <person name="McNulty S.N."/>
            <person name="Strube C."/>
            <person name="Rosa B.A."/>
            <person name="Martin J.C."/>
            <person name="Tyagi R."/>
            <person name="Choi Y.J."/>
            <person name="Wang Q."/>
            <person name="Hallsworth Pepin K."/>
            <person name="Zhang X."/>
            <person name="Ozersky P."/>
            <person name="Wilson R.K."/>
            <person name="Sternberg P.W."/>
            <person name="Gasser R.B."/>
            <person name="Mitreva M."/>
        </authorList>
    </citation>
    <scope>NUCLEOTIDE SEQUENCE [LARGE SCALE GENOMIC DNA]</scope>
    <source>
        <strain evidence="10">HannoverDv2000</strain>
    </source>
</reference>
<evidence type="ECO:0000256" key="7">
    <source>
        <dbReference type="SAM" id="Phobius"/>
    </source>
</evidence>
<feature type="domain" description="P5A-ATPase transmembrane helical hairpin" evidence="8">
    <location>
        <begin position="16"/>
        <end position="84"/>
    </location>
</feature>
<evidence type="ECO:0000256" key="5">
    <source>
        <dbReference type="ARBA" id="ARBA00022842"/>
    </source>
</evidence>
<accession>A0A0D8Y1J3</accession>